<dbReference type="Proteomes" id="UP000613401">
    <property type="component" value="Unassembled WGS sequence"/>
</dbReference>
<dbReference type="InterPro" id="IPR022137">
    <property type="entry name" value="Znf_prot_DUF3669"/>
</dbReference>
<evidence type="ECO:0000256" key="1">
    <source>
        <dbReference type="SAM" id="MobiDB-lite"/>
    </source>
</evidence>
<organism evidence="3 4">
    <name type="scientific">Colletotrichum gloeosporioides</name>
    <name type="common">Anthracnose fungus</name>
    <name type="synonym">Glomerella cingulata</name>
    <dbReference type="NCBI Taxonomy" id="474922"/>
    <lineage>
        <taxon>Eukaryota</taxon>
        <taxon>Fungi</taxon>
        <taxon>Dikarya</taxon>
        <taxon>Ascomycota</taxon>
        <taxon>Pezizomycotina</taxon>
        <taxon>Sordariomycetes</taxon>
        <taxon>Hypocreomycetidae</taxon>
        <taxon>Glomerellales</taxon>
        <taxon>Glomerellaceae</taxon>
        <taxon>Colletotrichum</taxon>
        <taxon>Colletotrichum gloeosporioides species complex</taxon>
    </lineage>
</organism>
<evidence type="ECO:0000313" key="4">
    <source>
        <dbReference type="Proteomes" id="UP000613401"/>
    </source>
</evidence>
<comment type="caution">
    <text evidence="3">The sequence shown here is derived from an EMBL/GenBank/DDBJ whole genome shotgun (WGS) entry which is preliminary data.</text>
</comment>
<dbReference type="Pfam" id="PF12417">
    <property type="entry name" value="DUF3669"/>
    <property type="match status" value="1"/>
</dbReference>
<evidence type="ECO:0000313" key="3">
    <source>
        <dbReference type="EMBL" id="KAF3804988.1"/>
    </source>
</evidence>
<feature type="domain" description="DUF3669" evidence="2">
    <location>
        <begin position="287"/>
        <end position="354"/>
    </location>
</feature>
<reference evidence="3" key="2">
    <citation type="submission" date="2020-03" db="EMBL/GenBank/DDBJ databases">
        <authorList>
            <person name="Fu F.-F."/>
            <person name="Chen J."/>
        </authorList>
    </citation>
    <scope>NUCLEOTIDE SEQUENCE</scope>
    <source>
        <strain evidence="3">Lc1</strain>
    </source>
</reference>
<dbReference type="PANTHER" id="PTHR40780:SF2">
    <property type="entry name" value="DUF3669 DOMAIN-CONTAINING PROTEIN"/>
    <property type="match status" value="1"/>
</dbReference>
<dbReference type="GeneID" id="69012882"/>
<dbReference type="PANTHER" id="PTHR40780">
    <property type="entry name" value="DUF3669 DOMAIN-CONTAINING PROTEIN"/>
    <property type="match status" value="1"/>
</dbReference>
<proteinExistence type="predicted"/>
<name>A0A8H4CJ94_COLGL</name>
<sequence length="404" mass="44839">MNTTTINPSSPSAELLKQYLSLTTHLSPSSATLTHEYQTDDTPNTADAAEIGEGCCATIYALSSSSIAKVANPNKQNELWNDFGAHLSVYEAISAIPTATLVPKPAYYLHAQDVTTWRAAQAKKIPSGEPNDVLCGERIPPLPRIIRRSLVDVFCPKEQTAQVLENKDNDACLVRLYLGLRRRSSVQTQDKFSLRNFELTLDKMELLGLDAMQFVAPIAEALAVVHWKAGSDGRDVEFVLGGPPERRISAEGFGVLDSNLHTQRVTTWRKAGAVDEVAGLQQRCVYVWLLDFNQCSRIKADTQGVQMAADAYWDNDPYYPRPTKNDDNHSTEGKIWREFKRVYLAKGREILGDEATQPEDFIYSLEAKGQERQQDLVMAGPPKATSIGPGNDSKKKKGREYVGF</sequence>
<dbReference type="AlphaFoldDB" id="A0A8H4CJ94"/>
<dbReference type="RefSeq" id="XP_045264147.1">
    <property type="nucleotide sequence ID" value="XM_045405749.1"/>
</dbReference>
<gene>
    <name evidence="3" type="ORF">GCG54_00005733</name>
</gene>
<dbReference type="EMBL" id="WVTB01000047">
    <property type="protein sequence ID" value="KAF3804988.1"/>
    <property type="molecule type" value="Genomic_DNA"/>
</dbReference>
<reference evidence="3" key="1">
    <citation type="journal article" date="2020" name="Phytopathology">
        <title>Genome sequence and comparative analysis of Colletotrichum gloeosporioides isolated from Liriodendron leaves.</title>
        <authorList>
            <person name="Fu F.F."/>
            <person name="Hao Z."/>
            <person name="Wang P."/>
            <person name="Lu Y."/>
            <person name="Xue L.J."/>
            <person name="Wei G."/>
            <person name="Tian Y."/>
            <person name="Baishi H."/>
            <person name="Xu H."/>
            <person name="Shi J."/>
            <person name="Cheng T."/>
            <person name="Wang G."/>
            <person name="Yi Y."/>
            <person name="Chen J."/>
        </authorList>
    </citation>
    <scope>NUCLEOTIDE SEQUENCE</scope>
    <source>
        <strain evidence="3">Lc1</strain>
    </source>
</reference>
<keyword evidence="4" id="KW-1185">Reference proteome</keyword>
<feature type="region of interest" description="Disordered" evidence="1">
    <location>
        <begin position="373"/>
        <end position="404"/>
    </location>
</feature>
<evidence type="ECO:0000259" key="2">
    <source>
        <dbReference type="Pfam" id="PF12417"/>
    </source>
</evidence>
<protein>
    <recommendedName>
        <fullName evidence="2">DUF3669 domain-containing protein</fullName>
    </recommendedName>
</protein>
<accession>A0A8H4CJ94</accession>